<evidence type="ECO:0000313" key="2">
    <source>
        <dbReference type="Proteomes" id="UP001499884"/>
    </source>
</evidence>
<name>A0ABP7ELM8_9ACTN</name>
<dbReference type="SUPFAM" id="SSF48576">
    <property type="entry name" value="Terpenoid synthases"/>
    <property type="match status" value="1"/>
</dbReference>
<evidence type="ECO:0008006" key="3">
    <source>
        <dbReference type="Google" id="ProtNLM"/>
    </source>
</evidence>
<proteinExistence type="predicted"/>
<keyword evidence="2" id="KW-1185">Reference proteome</keyword>
<dbReference type="Pfam" id="PF00494">
    <property type="entry name" value="SQS_PSY"/>
    <property type="match status" value="1"/>
</dbReference>
<dbReference type="EMBL" id="BAABEP010000007">
    <property type="protein sequence ID" value="GAA3720143.1"/>
    <property type="molecule type" value="Genomic_DNA"/>
</dbReference>
<accession>A0ABP7ELM8</accession>
<evidence type="ECO:0000313" key="1">
    <source>
        <dbReference type="EMBL" id="GAA3720143.1"/>
    </source>
</evidence>
<dbReference type="Proteomes" id="UP001499884">
    <property type="component" value="Unassembled WGS sequence"/>
</dbReference>
<sequence>MRSAGLRADYTAAARYLRRREPALYGVVRLQAPAGFLPHALTGASMLGFTDDVCDNGSPADRVRQLDAWTGHVTRALDTGDSHHPLLRAFVHSAGEAGLPRHWFDTYLEGTRIDLEFPGFADEAAYQRYIDTLTWPGIMLSTGLTPNLVPDDDFAASCRLVADACQRTDLLTDLTSDVAEGRFALPRTDLERFGVSRADLEQGRATPAVRELVLATADRARTTLLAAGRVVAEVPADYRPLVRVLLGLYHHRLDVVGAMGADVVRRPVRDNPADCLRLVAQARREPLALSA</sequence>
<reference evidence="2" key="1">
    <citation type="journal article" date="2019" name="Int. J. Syst. Evol. Microbiol.">
        <title>The Global Catalogue of Microorganisms (GCM) 10K type strain sequencing project: providing services to taxonomists for standard genome sequencing and annotation.</title>
        <authorList>
            <consortium name="The Broad Institute Genomics Platform"/>
            <consortium name="The Broad Institute Genome Sequencing Center for Infectious Disease"/>
            <person name="Wu L."/>
            <person name="Ma J."/>
        </authorList>
    </citation>
    <scope>NUCLEOTIDE SEQUENCE [LARGE SCALE GENOMIC DNA]</scope>
    <source>
        <strain evidence="2">JCM 30846</strain>
    </source>
</reference>
<dbReference type="InterPro" id="IPR002060">
    <property type="entry name" value="Squ/phyt_synthse"/>
</dbReference>
<dbReference type="PANTHER" id="PTHR31480">
    <property type="entry name" value="BIFUNCTIONAL LYCOPENE CYCLASE/PHYTOENE SYNTHASE"/>
    <property type="match status" value="1"/>
</dbReference>
<gene>
    <name evidence="1" type="ORF">GCM10023082_16930</name>
</gene>
<comment type="caution">
    <text evidence="1">The sequence shown here is derived from an EMBL/GenBank/DDBJ whole genome shotgun (WGS) entry which is preliminary data.</text>
</comment>
<dbReference type="InterPro" id="IPR008949">
    <property type="entry name" value="Isoprenoid_synthase_dom_sf"/>
</dbReference>
<dbReference type="Gene3D" id="1.10.600.10">
    <property type="entry name" value="Farnesyl Diphosphate Synthase"/>
    <property type="match status" value="1"/>
</dbReference>
<protein>
    <recommendedName>
        <fullName evidence="3">Phytoene synthase</fullName>
    </recommendedName>
</protein>
<organism evidence="1 2">
    <name type="scientific">Streptomyces tremellae</name>
    <dbReference type="NCBI Taxonomy" id="1124239"/>
    <lineage>
        <taxon>Bacteria</taxon>
        <taxon>Bacillati</taxon>
        <taxon>Actinomycetota</taxon>
        <taxon>Actinomycetes</taxon>
        <taxon>Kitasatosporales</taxon>
        <taxon>Streptomycetaceae</taxon>
        <taxon>Streptomyces</taxon>
    </lineage>
</organism>